<reference evidence="1" key="1">
    <citation type="submission" date="2021-02" db="EMBL/GenBank/DDBJ databases">
        <authorList>
            <person name="Nieuwenhuis M."/>
            <person name="Van De Peppel L.J.J."/>
        </authorList>
    </citation>
    <scope>NUCLEOTIDE SEQUENCE</scope>
    <source>
        <strain evidence="1">D49</strain>
    </source>
</reference>
<sequence length="250" mass="28747">MWDDFVPTESAFEIERGPEELLQDARKEFECKIKEFGAWGGHETVPEGDIGHLEDAWDEAEHDDIITEILQNLALENQESEADEPSSQPDDSNTWQPYSSKLMFLLDTIDNLPRLRISGSLMKVLLWLLKQVGVKHVPSFDALRKVQHRVREETGIPTINWMSSKGNAFSFNDPRTLIANDWMNPLVSPHIRRYPVIPADGVISEVWHARKWRHDIDRHILSPMYDAGNGRHYFIDKPAILSNSKMVIPV</sequence>
<evidence type="ECO:0000313" key="2">
    <source>
        <dbReference type="Proteomes" id="UP000717328"/>
    </source>
</evidence>
<proteinExistence type="predicted"/>
<dbReference type="EMBL" id="JABCKI010006005">
    <property type="protein sequence ID" value="KAG5635896.1"/>
    <property type="molecule type" value="Genomic_DNA"/>
</dbReference>
<keyword evidence="2" id="KW-1185">Reference proteome</keyword>
<gene>
    <name evidence="1" type="ORF">H0H81_009737</name>
</gene>
<comment type="caution">
    <text evidence="1">The sequence shown here is derived from an EMBL/GenBank/DDBJ whole genome shotgun (WGS) entry which is preliminary data.</text>
</comment>
<organism evidence="1 2">
    <name type="scientific">Sphagnurus paluster</name>
    <dbReference type="NCBI Taxonomy" id="117069"/>
    <lineage>
        <taxon>Eukaryota</taxon>
        <taxon>Fungi</taxon>
        <taxon>Dikarya</taxon>
        <taxon>Basidiomycota</taxon>
        <taxon>Agaricomycotina</taxon>
        <taxon>Agaricomycetes</taxon>
        <taxon>Agaricomycetidae</taxon>
        <taxon>Agaricales</taxon>
        <taxon>Tricholomatineae</taxon>
        <taxon>Lyophyllaceae</taxon>
        <taxon>Sphagnurus</taxon>
    </lineage>
</organism>
<accession>A0A9P7K5K3</accession>
<dbReference type="AlphaFoldDB" id="A0A9P7K5K3"/>
<evidence type="ECO:0000313" key="1">
    <source>
        <dbReference type="EMBL" id="KAG5635896.1"/>
    </source>
</evidence>
<name>A0A9P7K5K3_9AGAR</name>
<protein>
    <submittedName>
        <fullName evidence="1">Uncharacterized protein</fullName>
    </submittedName>
</protein>
<dbReference type="OrthoDB" id="3028440at2759"/>
<dbReference type="Proteomes" id="UP000717328">
    <property type="component" value="Unassembled WGS sequence"/>
</dbReference>
<reference evidence="1" key="2">
    <citation type="submission" date="2021-10" db="EMBL/GenBank/DDBJ databases">
        <title>Phylogenomics reveals ancestral predisposition of the termite-cultivated fungus Termitomyces towards a domesticated lifestyle.</title>
        <authorList>
            <person name="Auxier B."/>
            <person name="Grum-Grzhimaylo A."/>
            <person name="Cardenas M.E."/>
            <person name="Lodge J.D."/>
            <person name="Laessoe T."/>
            <person name="Pedersen O."/>
            <person name="Smith M.E."/>
            <person name="Kuyper T.W."/>
            <person name="Franco-Molano E.A."/>
            <person name="Baroni T.J."/>
            <person name="Aanen D.K."/>
        </authorList>
    </citation>
    <scope>NUCLEOTIDE SEQUENCE</scope>
    <source>
        <strain evidence="1">D49</strain>
    </source>
</reference>